<feature type="region of interest" description="Disordered" evidence="1">
    <location>
        <begin position="545"/>
        <end position="599"/>
    </location>
</feature>
<sequence length="599" mass="65123">MSRGAAFALHKVVDNADESNPTYFLFSKAHPKKAVEFRAGGTEEWRIICDPLFAQRASTMADKPGVTVPQPRVKAAGKKNTAINEDQPRPVDFGDTYVVADFGVPTKGPWTIEVSLHDPEERQQHESSQAATGHQCTALATELCLQIKISRKAYGKEVNEELFTSVYVHDGSQCAFFSIEDDDQRTLQRIFEPVRKPMSESQTETQTKTPARRGKRRAKGFRGVPAHKIRSGTQRLARKHTATDSDASPSVVLLDSPVEQPVETEISVQLASLPDSSLNEAVTPVDLNLLEMQPNTDTHELFDHSEFSFEVADDVGQTQVQGLEYLDYVQSHQTQQSQHFASTAQLDSEKEDSILIQEPRIIRDPKSRKNANARHDSHGSLINNGQSNNATRVASRSGSAHGDNVNVNNPNKLNAGNMASRPPGAQGDPNTAREFVHVAQSYYAAQRGPRVPEPDMGSGKTPDQAPRARSSQTSVAVSSPAPPSSLTPSSFPPVSCVTSNSTVTATSFPVSSVPQPNTCTALSAPVLTTTSAPPAQLQRLHTDMTVISPSSSSHQPVPSALRRPKPTHARRGGGNHPPRSPIHKRRTAPANPLRPVQHK</sequence>
<gene>
    <name evidence="2" type="ORF">B0I36DRAFT_130677</name>
</gene>
<proteinExistence type="predicted"/>
<feature type="compositionally biased region" description="Basic residues" evidence="1">
    <location>
        <begin position="231"/>
        <end position="240"/>
    </location>
</feature>
<accession>A0A9P8Y758</accession>
<feature type="compositionally biased region" description="Basic and acidic residues" evidence="1">
    <location>
        <begin position="363"/>
        <end position="378"/>
    </location>
</feature>
<feature type="region of interest" description="Disordered" evidence="1">
    <location>
        <begin position="231"/>
        <end position="250"/>
    </location>
</feature>
<feature type="compositionally biased region" description="Polar residues" evidence="1">
    <location>
        <begin position="199"/>
        <end position="209"/>
    </location>
</feature>
<evidence type="ECO:0000313" key="3">
    <source>
        <dbReference type="Proteomes" id="UP000756346"/>
    </source>
</evidence>
<feature type="region of interest" description="Disordered" evidence="1">
    <location>
        <begin position="445"/>
        <end position="496"/>
    </location>
</feature>
<feature type="region of interest" description="Disordered" evidence="1">
    <location>
        <begin position="363"/>
        <end position="430"/>
    </location>
</feature>
<feature type="compositionally biased region" description="Low complexity" evidence="1">
    <location>
        <begin position="470"/>
        <end position="479"/>
    </location>
</feature>
<evidence type="ECO:0000256" key="1">
    <source>
        <dbReference type="SAM" id="MobiDB-lite"/>
    </source>
</evidence>
<name>A0A9P8Y758_9PEZI</name>
<feature type="compositionally biased region" description="Polar residues" evidence="1">
    <location>
        <begin position="380"/>
        <end position="398"/>
    </location>
</feature>
<evidence type="ECO:0000313" key="2">
    <source>
        <dbReference type="EMBL" id="KAH7029302.1"/>
    </source>
</evidence>
<protein>
    <submittedName>
        <fullName evidence="2">Uncharacterized protein</fullName>
    </submittedName>
</protein>
<keyword evidence="3" id="KW-1185">Reference proteome</keyword>
<dbReference type="GeneID" id="70177748"/>
<organism evidence="2 3">
    <name type="scientific">Microdochium trichocladiopsis</name>
    <dbReference type="NCBI Taxonomy" id="1682393"/>
    <lineage>
        <taxon>Eukaryota</taxon>
        <taxon>Fungi</taxon>
        <taxon>Dikarya</taxon>
        <taxon>Ascomycota</taxon>
        <taxon>Pezizomycotina</taxon>
        <taxon>Sordariomycetes</taxon>
        <taxon>Xylariomycetidae</taxon>
        <taxon>Xylariales</taxon>
        <taxon>Microdochiaceae</taxon>
        <taxon>Microdochium</taxon>
    </lineage>
</organism>
<feature type="region of interest" description="Disordered" evidence="1">
    <location>
        <begin position="195"/>
        <end position="222"/>
    </location>
</feature>
<feature type="compositionally biased region" description="Basic residues" evidence="1">
    <location>
        <begin position="210"/>
        <end position="222"/>
    </location>
</feature>
<dbReference type="AlphaFoldDB" id="A0A9P8Y758"/>
<feature type="compositionally biased region" description="Low complexity" evidence="1">
    <location>
        <begin position="486"/>
        <end position="495"/>
    </location>
</feature>
<dbReference type="EMBL" id="JAGTJQ010000006">
    <property type="protein sequence ID" value="KAH7029302.1"/>
    <property type="molecule type" value="Genomic_DNA"/>
</dbReference>
<reference evidence="2" key="1">
    <citation type="journal article" date="2021" name="Nat. Commun.">
        <title>Genetic determinants of endophytism in the Arabidopsis root mycobiome.</title>
        <authorList>
            <person name="Mesny F."/>
            <person name="Miyauchi S."/>
            <person name="Thiergart T."/>
            <person name="Pickel B."/>
            <person name="Atanasova L."/>
            <person name="Karlsson M."/>
            <person name="Huettel B."/>
            <person name="Barry K.W."/>
            <person name="Haridas S."/>
            <person name="Chen C."/>
            <person name="Bauer D."/>
            <person name="Andreopoulos W."/>
            <person name="Pangilinan J."/>
            <person name="LaButti K."/>
            <person name="Riley R."/>
            <person name="Lipzen A."/>
            <person name="Clum A."/>
            <person name="Drula E."/>
            <person name="Henrissat B."/>
            <person name="Kohler A."/>
            <person name="Grigoriev I.V."/>
            <person name="Martin F.M."/>
            <person name="Hacquard S."/>
        </authorList>
    </citation>
    <scope>NUCLEOTIDE SEQUENCE</scope>
    <source>
        <strain evidence="2">MPI-CAGE-CH-0230</strain>
    </source>
</reference>
<feature type="compositionally biased region" description="Low complexity" evidence="1">
    <location>
        <begin position="548"/>
        <end position="559"/>
    </location>
</feature>
<feature type="compositionally biased region" description="Basic residues" evidence="1">
    <location>
        <begin position="562"/>
        <end position="573"/>
    </location>
</feature>
<comment type="caution">
    <text evidence="2">The sequence shown here is derived from an EMBL/GenBank/DDBJ whole genome shotgun (WGS) entry which is preliminary data.</text>
</comment>
<dbReference type="Proteomes" id="UP000756346">
    <property type="component" value="Unassembled WGS sequence"/>
</dbReference>
<dbReference type="RefSeq" id="XP_046011590.1">
    <property type="nucleotide sequence ID" value="XM_046148202.1"/>
</dbReference>
<feature type="compositionally biased region" description="Low complexity" evidence="1">
    <location>
        <begin position="404"/>
        <end position="417"/>
    </location>
</feature>